<reference evidence="14" key="1">
    <citation type="journal article" date="2011" name="Proc. Natl. Acad. Sci. U.S.A.">
        <title>Obligate biotrophy features unraveled by the genomic analysis of rust fungi.</title>
        <authorList>
            <person name="Duplessis S."/>
            <person name="Cuomo C.A."/>
            <person name="Lin Y.-C."/>
            <person name="Aerts A."/>
            <person name="Tisserant E."/>
            <person name="Veneault-Fourrey C."/>
            <person name="Joly D.L."/>
            <person name="Hacquard S."/>
            <person name="Amselem J."/>
            <person name="Cantarel B.L."/>
            <person name="Chiu R."/>
            <person name="Coutinho P.M."/>
            <person name="Feau N."/>
            <person name="Field M."/>
            <person name="Frey P."/>
            <person name="Gelhaye E."/>
            <person name="Goldberg J."/>
            <person name="Grabherr M.G."/>
            <person name="Kodira C.D."/>
            <person name="Kohler A."/>
            <person name="Kuees U."/>
            <person name="Lindquist E.A."/>
            <person name="Lucas S.M."/>
            <person name="Mago R."/>
            <person name="Mauceli E."/>
            <person name="Morin E."/>
            <person name="Murat C."/>
            <person name="Pangilinan J.L."/>
            <person name="Park R."/>
            <person name="Pearson M."/>
            <person name="Quesneville H."/>
            <person name="Rouhier N."/>
            <person name="Sakthikumar S."/>
            <person name="Salamov A.A."/>
            <person name="Schmutz J."/>
            <person name="Selles B."/>
            <person name="Shapiro H."/>
            <person name="Tanguay P."/>
            <person name="Tuskan G.A."/>
            <person name="Henrissat B."/>
            <person name="Van de Peer Y."/>
            <person name="Rouze P."/>
            <person name="Ellis J.G."/>
            <person name="Dodds P.N."/>
            <person name="Schein J.E."/>
            <person name="Zhong S."/>
            <person name="Hamelin R.C."/>
            <person name="Grigoriev I.V."/>
            <person name="Szabo L.J."/>
            <person name="Martin F."/>
        </authorList>
    </citation>
    <scope>NUCLEOTIDE SEQUENCE [LARGE SCALE GENOMIC DNA]</scope>
    <source>
        <strain evidence="14">98AG31 / pathotype 3-4-7</strain>
    </source>
</reference>
<evidence type="ECO:0000256" key="2">
    <source>
        <dbReference type="ARBA" id="ARBA00010679"/>
    </source>
</evidence>
<keyword evidence="7" id="KW-0456">Lyase</keyword>
<evidence type="ECO:0000256" key="1">
    <source>
        <dbReference type="ARBA" id="ARBA00004123"/>
    </source>
</evidence>
<dbReference type="InterPro" id="IPR023170">
    <property type="entry name" value="HhH_base_excis_C"/>
</dbReference>
<evidence type="ECO:0000256" key="4">
    <source>
        <dbReference type="ARBA" id="ARBA00022763"/>
    </source>
</evidence>
<evidence type="ECO:0000256" key="8">
    <source>
        <dbReference type="ARBA" id="ARBA00023242"/>
    </source>
</evidence>
<dbReference type="HOGENOM" id="CLU_027543_3_1_1"/>
<gene>
    <name evidence="13" type="ORF">MELLADRAFT_27095</name>
</gene>
<keyword evidence="10" id="KW-0326">Glycosidase</keyword>
<dbReference type="PANTHER" id="PTHR10242:SF2">
    <property type="entry name" value="N-GLYCOSYLASE_DNA LYASE"/>
    <property type="match status" value="1"/>
</dbReference>
<keyword evidence="4" id="KW-0227">DNA damage</keyword>
<dbReference type="GO" id="GO:0034039">
    <property type="term" value="F:8-oxo-7,8-dihydroguanine DNA N-glycosylase activity"/>
    <property type="evidence" value="ECO:0007669"/>
    <property type="project" value="TreeGrafter"/>
</dbReference>
<dbReference type="Pfam" id="PF00730">
    <property type="entry name" value="HhH-GPD"/>
    <property type="match status" value="1"/>
</dbReference>
<protein>
    <recommendedName>
        <fullName evidence="3">DNA-(apurinic or apyrimidinic site) lyase</fullName>
        <ecNumber evidence="3">4.2.99.18</ecNumber>
    </recommendedName>
</protein>
<evidence type="ECO:0000256" key="6">
    <source>
        <dbReference type="ARBA" id="ARBA00023204"/>
    </source>
</evidence>
<dbReference type="Gene3D" id="3.30.310.40">
    <property type="match status" value="1"/>
</dbReference>
<dbReference type="InterPro" id="IPR011257">
    <property type="entry name" value="DNA_glycosylase"/>
</dbReference>
<evidence type="ECO:0000256" key="3">
    <source>
        <dbReference type="ARBA" id="ARBA00012720"/>
    </source>
</evidence>
<name>F4RX95_MELLP</name>
<dbReference type="CDD" id="cd00056">
    <property type="entry name" value="ENDO3c"/>
    <property type="match status" value="1"/>
</dbReference>
<keyword evidence="9" id="KW-0511">Multifunctional enzyme</keyword>
<feature type="non-terminal residue" evidence="13">
    <location>
        <position position="322"/>
    </location>
</feature>
<dbReference type="SUPFAM" id="SSF55945">
    <property type="entry name" value="TATA-box binding protein-like"/>
    <property type="match status" value="1"/>
</dbReference>
<feature type="non-terminal residue" evidence="13">
    <location>
        <position position="1"/>
    </location>
</feature>
<evidence type="ECO:0000256" key="11">
    <source>
        <dbReference type="ARBA" id="ARBA00044632"/>
    </source>
</evidence>
<dbReference type="eggNOG" id="KOG2875">
    <property type="taxonomic scope" value="Eukaryota"/>
</dbReference>
<evidence type="ECO:0000313" key="14">
    <source>
        <dbReference type="Proteomes" id="UP000001072"/>
    </source>
</evidence>
<evidence type="ECO:0000313" key="13">
    <source>
        <dbReference type="EMBL" id="EGG02927.1"/>
    </source>
</evidence>
<dbReference type="PANTHER" id="PTHR10242">
    <property type="entry name" value="8-OXOGUANINE DNA GLYCOSYLASE"/>
    <property type="match status" value="1"/>
</dbReference>
<dbReference type="InterPro" id="IPR003265">
    <property type="entry name" value="HhH-GPD_domain"/>
</dbReference>
<dbReference type="GO" id="GO:0006285">
    <property type="term" value="P:base-excision repair, AP site formation"/>
    <property type="evidence" value="ECO:0007669"/>
    <property type="project" value="UniProtKB-ARBA"/>
</dbReference>
<dbReference type="GO" id="GO:0140078">
    <property type="term" value="F:class I DNA-(apurinic or apyrimidinic site) endonuclease activity"/>
    <property type="evidence" value="ECO:0007669"/>
    <property type="project" value="UniProtKB-EC"/>
</dbReference>
<dbReference type="InterPro" id="IPR012904">
    <property type="entry name" value="OGG_N"/>
</dbReference>
<feature type="domain" description="HhH-GPD" evidence="12">
    <location>
        <begin position="135"/>
        <end position="315"/>
    </location>
</feature>
<comment type="catalytic activity">
    <reaction evidence="11">
        <text>2'-deoxyribonucleotide-(2'-deoxyribose 5'-phosphate)-2'-deoxyribonucleotide-DNA = a 3'-end 2'-deoxyribonucleotide-(2,3-dehydro-2,3-deoxyribose 5'-phosphate)-DNA + a 5'-end 5'-phospho-2'-deoxyribonucleoside-DNA + H(+)</text>
        <dbReference type="Rhea" id="RHEA:66592"/>
        <dbReference type="Rhea" id="RHEA-COMP:13180"/>
        <dbReference type="Rhea" id="RHEA-COMP:16897"/>
        <dbReference type="Rhea" id="RHEA-COMP:17067"/>
        <dbReference type="ChEBI" id="CHEBI:15378"/>
        <dbReference type="ChEBI" id="CHEBI:136412"/>
        <dbReference type="ChEBI" id="CHEBI:157695"/>
        <dbReference type="ChEBI" id="CHEBI:167181"/>
        <dbReference type="EC" id="4.2.99.18"/>
    </reaction>
</comment>
<keyword evidence="5" id="KW-0378">Hydrolase</keyword>
<keyword evidence="8" id="KW-0539">Nucleus</keyword>
<dbReference type="STRING" id="747676.F4RX95"/>
<sequence>LNIHPIELNLSLTLRSGQSFNWKSSIFQTIDQTQHIEWSIVNQKRTIILRQVDSGIHYLSLYHSNQIQDYQNDLNQNTTLTFLNDYFVLNVSLQKLYQEWSRRDSNFKFKTLNGSYNGLRVCKQDPWETLISFICSSNNNIPRITSMINNLSESFDEIISIQSKPNSIHTFPTPHQLSRSCDETKLKQLGFGYRSSYIMTSTQSLIELSVSQNCQPIEYLNSLSNGTLSYSVAHQTLITHFSGVGPKVSDCICLFGLGFKETVPVDVHLYQIAKRDYQFLNSSTSKSKTVSKQDYDLIKTKFIELWGDYAGWTQQIIFFIDL</sequence>
<organism evidence="14">
    <name type="scientific">Melampsora larici-populina (strain 98AG31 / pathotype 3-4-7)</name>
    <name type="common">Poplar leaf rust fungus</name>
    <dbReference type="NCBI Taxonomy" id="747676"/>
    <lineage>
        <taxon>Eukaryota</taxon>
        <taxon>Fungi</taxon>
        <taxon>Dikarya</taxon>
        <taxon>Basidiomycota</taxon>
        <taxon>Pucciniomycotina</taxon>
        <taxon>Pucciniomycetes</taxon>
        <taxon>Pucciniales</taxon>
        <taxon>Melampsoraceae</taxon>
        <taxon>Melampsora</taxon>
    </lineage>
</organism>
<dbReference type="KEGG" id="mlr:MELLADRAFT_27095"/>
<dbReference type="FunFam" id="1.10.1670.10:FF:000005">
    <property type="entry name" value="N-glycosylase/DNA lyase OGG1"/>
    <property type="match status" value="1"/>
</dbReference>
<dbReference type="AlphaFoldDB" id="F4RX95"/>
<dbReference type="EC" id="4.2.99.18" evidence="3"/>
<keyword evidence="6" id="KW-0234">DNA repair</keyword>
<dbReference type="EMBL" id="GL883127">
    <property type="protein sequence ID" value="EGG02927.1"/>
    <property type="molecule type" value="Genomic_DNA"/>
</dbReference>
<dbReference type="Proteomes" id="UP000001072">
    <property type="component" value="Unassembled WGS sequence"/>
</dbReference>
<accession>F4RX95</accession>
<dbReference type="OrthoDB" id="238681at2759"/>
<comment type="similarity">
    <text evidence="2">Belongs to the type-1 OGG1 family.</text>
</comment>
<dbReference type="Gene3D" id="1.10.340.30">
    <property type="entry name" value="Hypothetical protein, domain 2"/>
    <property type="match status" value="1"/>
</dbReference>
<evidence type="ECO:0000259" key="12">
    <source>
        <dbReference type="SMART" id="SM00478"/>
    </source>
</evidence>
<dbReference type="GO" id="GO:0006289">
    <property type="term" value="P:nucleotide-excision repair"/>
    <property type="evidence" value="ECO:0007669"/>
    <property type="project" value="InterPro"/>
</dbReference>
<dbReference type="SUPFAM" id="SSF48150">
    <property type="entry name" value="DNA-glycosylase"/>
    <property type="match status" value="1"/>
</dbReference>
<keyword evidence="14" id="KW-1185">Reference proteome</keyword>
<evidence type="ECO:0000256" key="10">
    <source>
        <dbReference type="ARBA" id="ARBA00023295"/>
    </source>
</evidence>
<dbReference type="Gene3D" id="1.10.1670.10">
    <property type="entry name" value="Helix-hairpin-Helix base-excision DNA repair enzymes (C-terminal)"/>
    <property type="match status" value="1"/>
</dbReference>
<evidence type="ECO:0000256" key="5">
    <source>
        <dbReference type="ARBA" id="ARBA00022801"/>
    </source>
</evidence>
<evidence type="ECO:0000256" key="9">
    <source>
        <dbReference type="ARBA" id="ARBA00023268"/>
    </source>
</evidence>
<comment type="subcellular location">
    <subcellularLocation>
        <location evidence="1">Nucleus</location>
    </subcellularLocation>
</comment>
<dbReference type="RefSeq" id="XP_007413720.1">
    <property type="nucleotide sequence ID" value="XM_007413658.1"/>
</dbReference>
<dbReference type="Pfam" id="PF07934">
    <property type="entry name" value="OGG_N"/>
    <property type="match status" value="1"/>
</dbReference>
<dbReference type="GeneID" id="18926973"/>
<dbReference type="SMART" id="SM00478">
    <property type="entry name" value="ENDO3c"/>
    <property type="match status" value="1"/>
</dbReference>
<proteinExistence type="inferred from homology"/>
<dbReference type="InterPro" id="IPR052054">
    <property type="entry name" value="Oxidative_DNA_repair_enzyme"/>
</dbReference>
<dbReference type="VEuPathDB" id="FungiDB:MELLADRAFT_27095"/>
<dbReference type="InParanoid" id="F4RX95"/>
<evidence type="ECO:0000256" key="7">
    <source>
        <dbReference type="ARBA" id="ARBA00023239"/>
    </source>
</evidence>
<dbReference type="GO" id="GO:0003684">
    <property type="term" value="F:damaged DNA binding"/>
    <property type="evidence" value="ECO:0007669"/>
    <property type="project" value="InterPro"/>
</dbReference>
<dbReference type="GO" id="GO:0005634">
    <property type="term" value="C:nucleus"/>
    <property type="evidence" value="ECO:0007669"/>
    <property type="project" value="UniProtKB-SubCell"/>
</dbReference>